<evidence type="ECO:0000313" key="2">
    <source>
        <dbReference type="Proteomes" id="UP001575622"/>
    </source>
</evidence>
<sequence length="100" mass="11275">MADLQRLFVSKAVAEYDGGMEILRRRGSAGRSDRLFGRRPWKWNPPANDGRIRPDHAHIPVQWKAGFNTIRAEVAHTEFFGWGLAVRTGLSGSLEEDLSL</sequence>
<organism evidence="1 2">
    <name type="scientific">Paenibacillus oleatilyticus</name>
    <dbReference type="NCBI Taxonomy" id="2594886"/>
    <lineage>
        <taxon>Bacteria</taxon>
        <taxon>Bacillati</taxon>
        <taxon>Bacillota</taxon>
        <taxon>Bacilli</taxon>
        <taxon>Bacillales</taxon>
        <taxon>Paenibacillaceae</taxon>
        <taxon>Paenibacillus</taxon>
    </lineage>
</organism>
<keyword evidence="2" id="KW-1185">Reference proteome</keyword>
<accession>A0ABV4USH4</accession>
<dbReference type="RefSeq" id="WP_373948038.1">
    <property type="nucleotide sequence ID" value="NZ_JBHDLN010000001.1"/>
</dbReference>
<reference evidence="1 2" key="1">
    <citation type="submission" date="2024-09" db="EMBL/GenBank/DDBJ databases">
        <authorList>
            <person name="Makale K.P.P."/>
            <person name="Makhzoum A."/>
            <person name="Rantong G."/>
            <person name="Rahube T.O."/>
        </authorList>
    </citation>
    <scope>NUCLEOTIDE SEQUENCE [LARGE SCALE GENOMIC DNA]</scope>
    <source>
        <strain evidence="1 2">KM_D13</strain>
    </source>
</reference>
<name>A0ABV4USH4_9BACL</name>
<protein>
    <submittedName>
        <fullName evidence="1">Uncharacterized protein</fullName>
    </submittedName>
</protein>
<comment type="caution">
    <text evidence="1">The sequence shown here is derived from an EMBL/GenBank/DDBJ whole genome shotgun (WGS) entry which is preliminary data.</text>
</comment>
<dbReference type="Proteomes" id="UP001575622">
    <property type="component" value="Unassembled WGS sequence"/>
</dbReference>
<evidence type="ECO:0000313" key="1">
    <source>
        <dbReference type="EMBL" id="MFB0840786.1"/>
    </source>
</evidence>
<gene>
    <name evidence="1" type="ORF">ACEU3E_01240</name>
</gene>
<dbReference type="EMBL" id="JBHDLN010000001">
    <property type="protein sequence ID" value="MFB0840786.1"/>
    <property type="molecule type" value="Genomic_DNA"/>
</dbReference>
<proteinExistence type="predicted"/>